<keyword evidence="3 10" id="KW-0479">Metal-binding</keyword>
<dbReference type="InterPro" id="IPR013150">
    <property type="entry name" value="TFIIB_cyclin"/>
</dbReference>
<keyword evidence="8 10" id="KW-0804">Transcription</keyword>
<dbReference type="RefSeq" id="WP_372389271.1">
    <property type="nucleotide sequence ID" value="NZ_JBGNYA010000001.1"/>
</dbReference>
<keyword evidence="4 10" id="KW-0677">Repeat</keyword>
<name>A0ABD5MDW0_9EURY</name>
<feature type="binding site" evidence="10">
    <location>
        <position position="50"/>
    </location>
    <ligand>
        <name>Zn(2+)</name>
        <dbReference type="ChEBI" id="CHEBI:29105"/>
    </ligand>
</feature>
<feature type="domain" description="TFIIB-type" evidence="13">
    <location>
        <begin position="43"/>
        <end position="74"/>
    </location>
</feature>
<dbReference type="Gene3D" id="1.10.472.170">
    <property type="match status" value="1"/>
</dbReference>
<dbReference type="Proteomes" id="UP001570511">
    <property type="component" value="Unassembled WGS sequence"/>
</dbReference>
<evidence type="ECO:0000256" key="8">
    <source>
        <dbReference type="ARBA" id="ARBA00023163"/>
    </source>
</evidence>
<evidence type="ECO:0000256" key="9">
    <source>
        <dbReference type="ARBA" id="ARBA00053882"/>
    </source>
</evidence>
<dbReference type="CDD" id="cd20550">
    <property type="entry name" value="CYCLIN_TFIIB_archaea_like_rpt2"/>
    <property type="match status" value="1"/>
</dbReference>
<feature type="compositionally biased region" description="Polar residues" evidence="12">
    <location>
        <begin position="101"/>
        <end position="112"/>
    </location>
</feature>
<evidence type="ECO:0000313" key="15">
    <source>
        <dbReference type="Proteomes" id="UP001570511"/>
    </source>
</evidence>
<feature type="repeat" description="2" evidence="10">
    <location>
        <begin position="254"/>
        <end position="335"/>
    </location>
</feature>
<dbReference type="HAMAP" id="MF_00383">
    <property type="entry name" value="TF2B_arch"/>
    <property type="match status" value="1"/>
</dbReference>
<dbReference type="GO" id="GO:0008270">
    <property type="term" value="F:zinc ion binding"/>
    <property type="evidence" value="ECO:0007669"/>
    <property type="project" value="UniProtKB-UniRule"/>
</dbReference>
<dbReference type="PANTHER" id="PTHR11618">
    <property type="entry name" value="TRANSCRIPTION INITIATION FACTOR IIB-RELATED"/>
    <property type="match status" value="1"/>
</dbReference>
<feature type="region of interest" description="Disordered" evidence="12">
    <location>
        <begin position="89"/>
        <end position="112"/>
    </location>
</feature>
<evidence type="ECO:0000256" key="5">
    <source>
        <dbReference type="ARBA" id="ARBA00022771"/>
    </source>
</evidence>
<evidence type="ECO:0000256" key="3">
    <source>
        <dbReference type="ARBA" id="ARBA00022723"/>
    </source>
</evidence>
<comment type="caution">
    <text evidence="14">The sequence shown here is derived from an EMBL/GenBank/DDBJ whole genome shotgun (WGS) entry which is preliminary data.</text>
</comment>
<comment type="similarity">
    <text evidence="1 10">Belongs to the TFIIB family.</text>
</comment>
<dbReference type="InterPro" id="IPR013137">
    <property type="entry name" value="Znf_TFIIB"/>
</dbReference>
<reference evidence="14 15" key="1">
    <citation type="submission" date="2024-08" db="EMBL/GenBank/DDBJ databases">
        <title>Halobellus sp. MBLA0158 whole genome sequence.</title>
        <authorList>
            <person name="Hwang C.Y."/>
            <person name="Cho E.-S."/>
            <person name="Seo M.-J."/>
        </authorList>
    </citation>
    <scope>NUCLEOTIDE SEQUENCE [LARGE SCALE GENOMIC DNA]</scope>
    <source>
        <strain evidence="14 15">MBLA0158</strain>
    </source>
</reference>
<keyword evidence="15" id="KW-1185">Reference proteome</keyword>
<dbReference type="CDD" id="cd20549">
    <property type="entry name" value="CYCLIN_TFIIB_archaea_like_rpt1"/>
    <property type="match status" value="1"/>
</dbReference>
<dbReference type="NCBIfam" id="NF001658">
    <property type="entry name" value="PRK00423.1"/>
    <property type="match status" value="1"/>
</dbReference>
<comment type="function">
    <text evidence="9 10">Stabilizes TBP binding to an archaeal box-A promoter. Also responsible for recruiting RNA polymerase II to the pre-initiation complex (DNA-TBP-TFIIB).</text>
</comment>
<evidence type="ECO:0000256" key="6">
    <source>
        <dbReference type="ARBA" id="ARBA00022833"/>
    </source>
</evidence>
<dbReference type="SMART" id="SM00385">
    <property type="entry name" value="CYCLIN"/>
    <property type="match status" value="2"/>
</dbReference>
<dbReference type="FunFam" id="1.10.472.10:FF:000023">
    <property type="entry name" value="Transcription initiation factor IIB"/>
    <property type="match status" value="1"/>
</dbReference>
<dbReference type="FunFam" id="1.10.472.170:FF:000001">
    <property type="entry name" value="Transcription initiation factor IIB"/>
    <property type="match status" value="1"/>
</dbReference>
<dbReference type="GO" id="GO:0006352">
    <property type="term" value="P:DNA-templated transcription initiation"/>
    <property type="evidence" value="ECO:0007669"/>
    <property type="project" value="UniProtKB-UniRule"/>
</dbReference>
<dbReference type="Pfam" id="PF00382">
    <property type="entry name" value="TFIIB"/>
    <property type="match status" value="2"/>
</dbReference>
<evidence type="ECO:0000256" key="12">
    <source>
        <dbReference type="SAM" id="MobiDB-lite"/>
    </source>
</evidence>
<feature type="compositionally biased region" description="Basic and acidic residues" evidence="12">
    <location>
        <begin position="1"/>
        <end position="38"/>
    </location>
</feature>
<protein>
    <recommendedName>
        <fullName evidence="2 10">Transcription initiation factor IIB</fullName>
        <shortName evidence="10">TFIIB</shortName>
    </recommendedName>
</protein>
<dbReference type="Gene3D" id="1.10.472.10">
    <property type="entry name" value="Cyclin-like"/>
    <property type="match status" value="1"/>
</dbReference>
<dbReference type="InterPro" id="IPR036915">
    <property type="entry name" value="Cyclin-like_sf"/>
</dbReference>
<dbReference type="PROSITE" id="PS51134">
    <property type="entry name" value="ZF_TFIIB"/>
    <property type="match status" value="1"/>
</dbReference>
<organism evidence="14 15">
    <name type="scientific">Halobellus rubicundus</name>
    <dbReference type="NCBI Taxonomy" id="2996466"/>
    <lineage>
        <taxon>Archaea</taxon>
        <taxon>Methanobacteriati</taxon>
        <taxon>Methanobacteriota</taxon>
        <taxon>Stenosarchaea group</taxon>
        <taxon>Halobacteria</taxon>
        <taxon>Halobacteriales</taxon>
        <taxon>Haloferacaceae</taxon>
        <taxon>Halobellus</taxon>
    </lineage>
</organism>
<feature type="region of interest" description="Disordered" evidence="12">
    <location>
        <begin position="1"/>
        <end position="58"/>
    </location>
</feature>
<dbReference type="PROSITE" id="PS00782">
    <property type="entry name" value="TFIIB"/>
    <property type="match status" value="1"/>
</dbReference>
<dbReference type="PANTHER" id="PTHR11618:SF13">
    <property type="entry name" value="TRANSCRIPTION INITIATION FACTOR IIB"/>
    <property type="match status" value="1"/>
</dbReference>
<evidence type="ECO:0000256" key="11">
    <source>
        <dbReference type="PROSITE-ProRule" id="PRU00469"/>
    </source>
</evidence>
<evidence type="ECO:0000259" key="13">
    <source>
        <dbReference type="PROSITE" id="PS51134"/>
    </source>
</evidence>
<evidence type="ECO:0000256" key="7">
    <source>
        <dbReference type="ARBA" id="ARBA00023015"/>
    </source>
</evidence>
<proteinExistence type="inferred from homology"/>
<feature type="binding site" evidence="10">
    <location>
        <position position="66"/>
    </location>
    <ligand>
        <name>Zn(2+)</name>
        <dbReference type="ChEBI" id="CHEBI:29105"/>
    </ligand>
</feature>
<dbReference type="SUPFAM" id="SSF47954">
    <property type="entry name" value="Cyclin-like"/>
    <property type="match status" value="2"/>
</dbReference>
<sequence>MSDALHARTRENDEERTWRDHSADESRRADQNETRDQESTEEESLQCPECGSTDLVTDDERGETVCNDCGLVVDEDSIDRGPEWRAFDSAERDEKSRVGAPTTNLMHDKGLSTNIGWQDKDAYGNSLSSNQRQKMQRLRTWNERFRTRDSKERNLKQALGEIDRMASALGLPENVRETASVIYRRALDEDLLPGRSIEGIATASLHAAARMAQVPRSIDEVARVSRVDEDEFERAYRYVVRELSLEIQPADPAEYVPRFASDLDIPKETERTANDLLENAKRQNVHSGKSPVGLAAAALYAAAQLTNEELTQADVSEVTDISEVTIRNRYQELLEAWDLDSPHGGRSGAAEA</sequence>
<evidence type="ECO:0000256" key="4">
    <source>
        <dbReference type="ARBA" id="ARBA00022737"/>
    </source>
</evidence>
<dbReference type="InterPro" id="IPR023484">
    <property type="entry name" value="TFIIB_arc"/>
</dbReference>
<dbReference type="Pfam" id="PF08271">
    <property type="entry name" value="Zn_Ribbon_TF"/>
    <property type="match status" value="1"/>
</dbReference>
<dbReference type="InterPro" id="IPR023486">
    <property type="entry name" value="TFIIB_CS"/>
</dbReference>
<dbReference type="EMBL" id="JBGNYA010000001">
    <property type="protein sequence ID" value="MFA1611178.1"/>
    <property type="molecule type" value="Genomic_DNA"/>
</dbReference>
<keyword evidence="7 10" id="KW-0805">Transcription regulation</keyword>
<accession>A0ABD5MDW0</accession>
<keyword evidence="5 11" id="KW-0863">Zinc-finger</keyword>
<dbReference type="SUPFAM" id="SSF57783">
    <property type="entry name" value="Zinc beta-ribbon"/>
    <property type="match status" value="1"/>
</dbReference>
<dbReference type="PRINTS" id="PR00685">
    <property type="entry name" value="TIFACTORIIB"/>
</dbReference>
<feature type="binding site" evidence="10">
    <location>
        <position position="47"/>
    </location>
    <ligand>
        <name>Zn(2+)</name>
        <dbReference type="ChEBI" id="CHEBI:29105"/>
    </ligand>
</feature>
<dbReference type="GO" id="GO:0003700">
    <property type="term" value="F:DNA-binding transcription factor activity"/>
    <property type="evidence" value="ECO:0007669"/>
    <property type="project" value="UniProtKB-UniRule"/>
</dbReference>
<dbReference type="InterPro" id="IPR000812">
    <property type="entry name" value="TFIIB"/>
</dbReference>
<evidence type="ECO:0000256" key="1">
    <source>
        <dbReference type="ARBA" id="ARBA00010857"/>
    </source>
</evidence>
<feature type="repeat" description="1" evidence="10">
    <location>
        <begin position="160"/>
        <end position="243"/>
    </location>
</feature>
<dbReference type="InterPro" id="IPR013763">
    <property type="entry name" value="Cyclin-like_dom"/>
</dbReference>
<feature type="binding site" evidence="10">
    <location>
        <position position="69"/>
    </location>
    <ligand>
        <name>Zn(2+)</name>
        <dbReference type="ChEBI" id="CHEBI:29105"/>
    </ligand>
</feature>
<evidence type="ECO:0000256" key="10">
    <source>
        <dbReference type="HAMAP-Rule" id="MF_00383"/>
    </source>
</evidence>
<dbReference type="AlphaFoldDB" id="A0ABD5MDW0"/>
<evidence type="ECO:0000256" key="2">
    <source>
        <dbReference type="ARBA" id="ARBA00013932"/>
    </source>
</evidence>
<evidence type="ECO:0000313" key="14">
    <source>
        <dbReference type="EMBL" id="MFA1611178.1"/>
    </source>
</evidence>
<keyword evidence="6 10" id="KW-0862">Zinc</keyword>
<gene>
    <name evidence="10" type="primary">tfb</name>
    <name evidence="14" type="ORF">OS889_09190</name>
</gene>